<evidence type="ECO:0000256" key="1">
    <source>
        <dbReference type="SAM" id="MobiDB-lite"/>
    </source>
</evidence>
<accession>A0AAV7S0Z6</accession>
<evidence type="ECO:0000313" key="3">
    <source>
        <dbReference type="Proteomes" id="UP001066276"/>
    </source>
</evidence>
<dbReference type="AlphaFoldDB" id="A0AAV7S0Z6"/>
<comment type="caution">
    <text evidence="2">The sequence shown here is derived from an EMBL/GenBank/DDBJ whole genome shotgun (WGS) entry which is preliminary data.</text>
</comment>
<keyword evidence="3" id="KW-1185">Reference proteome</keyword>
<gene>
    <name evidence="2" type="ORF">NDU88_010133</name>
</gene>
<protein>
    <submittedName>
        <fullName evidence="2">Uncharacterized protein</fullName>
    </submittedName>
</protein>
<name>A0AAV7S0Z6_PLEWA</name>
<feature type="compositionally biased region" description="Basic and acidic residues" evidence="1">
    <location>
        <begin position="48"/>
        <end position="73"/>
    </location>
</feature>
<dbReference type="Proteomes" id="UP001066276">
    <property type="component" value="Chromosome 5"/>
</dbReference>
<evidence type="ECO:0000313" key="2">
    <source>
        <dbReference type="EMBL" id="KAJ1157420.1"/>
    </source>
</evidence>
<feature type="compositionally biased region" description="Basic and acidic residues" evidence="1">
    <location>
        <begin position="86"/>
        <end position="99"/>
    </location>
</feature>
<organism evidence="2 3">
    <name type="scientific">Pleurodeles waltl</name>
    <name type="common">Iberian ribbed newt</name>
    <dbReference type="NCBI Taxonomy" id="8319"/>
    <lineage>
        <taxon>Eukaryota</taxon>
        <taxon>Metazoa</taxon>
        <taxon>Chordata</taxon>
        <taxon>Craniata</taxon>
        <taxon>Vertebrata</taxon>
        <taxon>Euteleostomi</taxon>
        <taxon>Amphibia</taxon>
        <taxon>Batrachia</taxon>
        <taxon>Caudata</taxon>
        <taxon>Salamandroidea</taxon>
        <taxon>Salamandridae</taxon>
        <taxon>Pleurodelinae</taxon>
        <taxon>Pleurodeles</taxon>
    </lineage>
</organism>
<sequence>MKNRHPGGKFKTTFESGLWTVTRVKGTLVTATRGNEVVTRNISCIKTYHGDHTSCQRSENDRSKEREDKDFRRPGPSAENGLRNSPTRDRDEFGEREVAPTRVPTQIEENQPVEVPVEEDSREVIQRRGMGRYHLRSRLSPPERLKDYVCE</sequence>
<proteinExistence type="predicted"/>
<reference evidence="2" key="1">
    <citation type="journal article" date="2022" name="bioRxiv">
        <title>Sequencing and chromosome-scale assembly of the giantPleurodeles waltlgenome.</title>
        <authorList>
            <person name="Brown T."/>
            <person name="Elewa A."/>
            <person name="Iarovenko S."/>
            <person name="Subramanian E."/>
            <person name="Araus A.J."/>
            <person name="Petzold A."/>
            <person name="Susuki M."/>
            <person name="Suzuki K.-i.T."/>
            <person name="Hayashi T."/>
            <person name="Toyoda A."/>
            <person name="Oliveira C."/>
            <person name="Osipova E."/>
            <person name="Leigh N.D."/>
            <person name="Simon A."/>
            <person name="Yun M.H."/>
        </authorList>
    </citation>
    <scope>NUCLEOTIDE SEQUENCE</scope>
    <source>
        <strain evidence="2">20211129_DDA</strain>
        <tissue evidence="2">Liver</tissue>
    </source>
</reference>
<dbReference type="EMBL" id="JANPWB010000009">
    <property type="protein sequence ID" value="KAJ1157420.1"/>
    <property type="molecule type" value="Genomic_DNA"/>
</dbReference>
<feature type="region of interest" description="Disordered" evidence="1">
    <location>
        <begin position="47"/>
        <end position="122"/>
    </location>
</feature>